<reference evidence="7 8" key="1">
    <citation type="journal article" date="2016" name="Nat. Commun.">
        <title>Thousands of microbial genomes shed light on interconnected biogeochemical processes in an aquifer system.</title>
        <authorList>
            <person name="Anantharaman K."/>
            <person name="Brown C.T."/>
            <person name="Hug L.A."/>
            <person name="Sharon I."/>
            <person name="Castelle C.J."/>
            <person name="Probst A.J."/>
            <person name="Thomas B.C."/>
            <person name="Singh A."/>
            <person name="Wilkins M.J."/>
            <person name="Karaoz U."/>
            <person name="Brodie E.L."/>
            <person name="Williams K.H."/>
            <person name="Hubbard S.S."/>
            <person name="Banfield J.F."/>
        </authorList>
    </citation>
    <scope>NUCLEOTIDE SEQUENCE [LARGE SCALE GENOMIC DNA]</scope>
</reference>
<dbReference type="Proteomes" id="UP000176938">
    <property type="component" value="Unassembled WGS sequence"/>
</dbReference>
<evidence type="ECO:0000256" key="3">
    <source>
        <dbReference type="ARBA" id="ARBA00022692"/>
    </source>
</evidence>
<evidence type="ECO:0000256" key="1">
    <source>
        <dbReference type="ARBA" id="ARBA00004141"/>
    </source>
</evidence>
<keyword evidence="4 6" id="KW-1133">Transmembrane helix</keyword>
<feature type="transmembrane region" description="Helical" evidence="6">
    <location>
        <begin position="233"/>
        <end position="263"/>
    </location>
</feature>
<feature type="transmembrane region" description="Helical" evidence="6">
    <location>
        <begin position="275"/>
        <end position="293"/>
    </location>
</feature>
<dbReference type="InterPro" id="IPR002549">
    <property type="entry name" value="AI-2E-like"/>
</dbReference>
<evidence type="ECO:0008006" key="9">
    <source>
        <dbReference type="Google" id="ProtNLM"/>
    </source>
</evidence>
<evidence type="ECO:0000313" key="8">
    <source>
        <dbReference type="Proteomes" id="UP000176938"/>
    </source>
</evidence>
<feature type="transmembrane region" description="Helical" evidence="6">
    <location>
        <begin position="206"/>
        <end position="227"/>
    </location>
</feature>
<feature type="transmembrane region" description="Helical" evidence="6">
    <location>
        <begin position="15"/>
        <end position="47"/>
    </location>
</feature>
<feature type="transmembrane region" description="Helical" evidence="6">
    <location>
        <begin position="151"/>
        <end position="170"/>
    </location>
</feature>
<evidence type="ECO:0000256" key="6">
    <source>
        <dbReference type="SAM" id="Phobius"/>
    </source>
</evidence>
<dbReference type="PANTHER" id="PTHR21716:SF4">
    <property type="entry name" value="TRANSMEMBRANE PROTEIN 245"/>
    <property type="match status" value="1"/>
</dbReference>
<accession>A0A1F4R8I1</accession>
<feature type="transmembrane region" description="Helical" evidence="6">
    <location>
        <begin position="308"/>
        <end position="335"/>
    </location>
</feature>
<evidence type="ECO:0000313" key="7">
    <source>
        <dbReference type="EMBL" id="OGC04470.1"/>
    </source>
</evidence>
<keyword evidence="3 6" id="KW-0812">Transmembrane</keyword>
<feature type="transmembrane region" description="Helical" evidence="6">
    <location>
        <begin position="68"/>
        <end position="93"/>
    </location>
</feature>
<dbReference type="GO" id="GO:0016020">
    <property type="term" value="C:membrane"/>
    <property type="evidence" value="ECO:0007669"/>
    <property type="project" value="UniProtKB-SubCell"/>
</dbReference>
<name>A0A1F4R8I1_UNCSA</name>
<evidence type="ECO:0000256" key="5">
    <source>
        <dbReference type="ARBA" id="ARBA00023136"/>
    </source>
</evidence>
<dbReference type="PANTHER" id="PTHR21716">
    <property type="entry name" value="TRANSMEMBRANE PROTEIN"/>
    <property type="match status" value="1"/>
</dbReference>
<comment type="similarity">
    <text evidence="2">Belongs to the autoinducer-2 exporter (AI-2E) (TC 2.A.86) family.</text>
</comment>
<dbReference type="Pfam" id="PF01594">
    <property type="entry name" value="AI-2E_transport"/>
    <property type="match status" value="1"/>
</dbReference>
<evidence type="ECO:0000256" key="2">
    <source>
        <dbReference type="ARBA" id="ARBA00009773"/>
    </source>
</evidence>
<dbReference type="AlphaFoldDB" id="A0A1F4R8I1"/>
<keyword evidence="5 6" id="KW-0472">Membrane</keyword>
<dbReference type="EMBL" id="METP01000051">
    <property type="protein sequence ID" value="OGC04470.1"/>
    <property type="molecule type" value="Genomic_DNA"/>
</dbReference>
<comment type="subcellular location">
    <subcellularLocation>
        <location evidence="1">Membrane</location>
        <topology evidence="1">Multi-pass membrane protein</topology>
    </subcellularLocation>
</comment>
<organism evidence="7 8">
    <name type="scientific">candidate division WOR-1 bacterium RIFCSPLOWO2_02_FULL_46_20</name>
    <dbReference type="NCBI Taxonomy" id="1802567"/>
    <lineage>
        <taxon>Bacteria</taxon>
        <taxon>Bacillati</taxon>
        <taxon>Saganbacteria</taxon>
    </lineage>
</organism>
<gene>
    <name evidence="7" type="ORF">A3H38_02100</name>
</gene>
<protein>
    <recommendedName>
        <fullName evidence="9">AI-2E family transporter</fullName>
    </recommendedName>
</protein>
<sequence>MASESERLLAYRRTITIIAVIVVLYLSFLIIKPFLVAIIGAAVLAYLSYPFYKALAGKIPSFLRGESVAAVITVLLIILFVLVPTVFITGVLAKELKDGYVFVRQVIDQPGFTLALPSAISRQLGDISTFKEPLLNLASQSIGWLQHAVRGLPGAFLSIFITIFSIYFFLKGGPDIYRFLKELLPLPGERYKEIFRRFDDLARGMIMGQIVVGIVQGGLAWLAYYYLGVSNPVLWAFLTAIISVIPLLGASLVWFPISLYLFATGYYVTGDPWKGIALFIYGFFLISTIDNILKPKIVGDHARVHPLIILFGILGGIQLMGLPGILIGPLVLALFDVVMSIFREVV</sequence>
<evidence type="ECO:0000256" key="4">
    <source>
        <dbReference type="ARBA" id="ARBA00022989"/>
    </source>
</evidence>
<comment type="caution">
    <text evidence="7">The sequence shown here is derived from an EMBL/GenBank/DDBJ whole genome shotgun (WGS) entry which is preliminary data.</text>
</comment>
<proteinExistence type="inferred from homology"/>